<organism evidence="2 3">
    <name type="scientific">Amblyomma americanum</name>
    <name type="common">Lone star tick</name>
    <dbReference type="NCBI Taxonomy" id="6943"/>
    <lineage>
        <taxon>Eukaryota</taxon>
        <taxon>Metazoa</taxon>
        <taxon>Ecdysozoa</taxon>
        <taxon>Arthropoda</taxon>
        <taxon>Chelicerata</taxon>
        <taxon>Arachnida</taxon>
        <taxon>Acari</taxon>
        <taxon>Parasitiformes</taxon>
        <taxon>Ixodida</taxon>
        <taxon>Ixodoidea</taxon>
        <taxon>Ixodidae</taxon>
        <taxon>Amblyomminae</taxon>
        <taxon>Amblyomma</taxon>
    </lineage>
</organism>
<dbReference type="EMBL" id="JARKHS020031610">
    <property type="protein sequence ID" value="KAK8761028.1"/>
    <property type="molecule type" value="Genomic_DNA"/>
</dbReference>
<dbReference type="SUPFAM" id="SSF56219">
    <property type="entry name" value="DNase I-like"/>
    <property type="match status" value="1"/>
</dbReference>
<dbReference type="Gene3D" id="3.60.10.10">
    <property type="entry name" value="Endonuclease/exonuclease/phosphatase"/>
    <property type="match status" value="1"/>
</dbReference>
<dbReference type="InterPro" id="IPR048365">
    <property type="entry name" value="TNP-like_RNaseH_N"/>
</dbReference>
<evidence type="ECO:0000313" key="3">
    <source>
        <dbReference type="Proteomes" id="UP001321473"/>
    </source>
</evidence>
<sequence>MTLPGRKCLQKYLQRFKGGFGLNEKVFAILSEKTKSMDTFSRHGDLLVDEIKLSEHLSVKAAGNIEGFVDLGDYTTSDHKGVLADHGMIVLFQPYTGLSLLNTGSPTRISASTTPTAIDLTLVSQCCEYSWRTEPDTEGSDHFLIDKPPPEKKVHSVISWSRFRDLCSAECEPSDFFVLIRDSTQSATTRCAVALRAPVPDVKLLNLRAARRKAQLQRRRARRTNKP</sequence>
<gene>
    <name evidence="2" type="ORF">V5799_027705</name>
</gene>
<dbReference type="Proteomes" id="UP001321473">
    <property type="component" value="Unassembled WGS sequence"/>
</dbReference>
<proteinExistence type="predicted"/>
<accession>A0AAQ4DEY8</accession>
<reference evidence="2 3" key="1">
    <citation type="journal article" date="2023" name="Arcadia Sci">
        <title>De novo assembly of a long-read Amblyomma americanum tick genome.</title>
        <authorList>
            <person name="Chou S."/>
            <person name="Poskanzer K.E."/>
            <person name="Rollins M."/>
            <person name="Thuy-Boun P.S."/>
        </authorList>
    </citation>
    <scope>NUCLEOTIDE SEQUENCE [LARGE SCALE GENOMIC DNA]</scope>
    <source>
        <strain evidence="2">F_SG_1</strain>
        <tissue evidence="2">Salivary glands</tissue>
    </source>
</reference>
<feature type="domain" description="Transposable element P transposase-like RNase H" evidence="1">
    <location>
        <begin position="20"/>
        <end position="94"/>
    </location>
</feature>
<dbReference type="AlphaFoldDB" id="A0AAQ4DEY8"/>
<comment type="caution">
    <text evidence="2">The sequence shown here is derived from an EMBL/GenBank/DDBJ whole genome shotgun (WGS) entry which is preliminary data.</text>
</comment>
<dbReference type="InterPro" id="IPR036691">
    <property type="entry name" value="Endo/exonu/phosph_ase_sf"/>
</dbReference>
<evidence type="ECO:0000259" key="1">
    <source>
        <dbReference type="Pfam" id="PF21787"/>
    </source>
</evidence>
<dbReference type="Pfam" id="PF21787">
    <property type="entry name" value="TNP-like_RNaseH_N"/>
    <property type="match status" value="1"/>
</dbReference>
<protein>
    <recommendedName>
        <fullName evidence="1">Transposable element P transposase-like RNase H domain-containing protein</fullName>
    </recommendedName>
</protein>
<name>A0AAQ4DEY8_AMBAM</name>
<evidence type="ECO:0000313" key="2">
    <source>
        <dbReference type="EMBL" id="KAK8761028.1"/>
    </source>
</evidence>
<keyword evidence="3" id="KW-1185">Reference proteome</keyword>